<evidence type="ECO:0000313" key="2">
    <source>
        <dbReference type="Proteomes" id="UP000315295"/>
    </source>
</evidence>
<proteinExistence type="predicted"/>
<gene>
    <name evidence="1" type="ORF">C1H46_036614</name>
</gene>
<accession>A0A540KUI6</accession>
<reference evidence="1 2" key="1">
    <citation type="journal article" date="2019" name="G3 (Bethesda)">
        <title>Sequencing of a Wild Apple (Malus baccata) Genome Unravels the Differences Between Cultivated and Wild Apple Species Regarding Disease Resistance and Cold Tolerance.</title>
        <authorList>
            <person name="Chen X."/>
        </authorList>
    </citation>
    <scope>NUCLEOTIDE SEQUENCE [LARGE SCALE GENOMIC DNA]</scope>
    <source>
        <strain evidence="2">cv. Shandingzi</strain>
        <tissue evidence="1">Leaves</tissue>
    </source>
</reference>
<evidence type="ECO:0000313" key="1">
    <source>
        <dbReference type="EMBL" id="TQD77866.1"/>
    </source>
</evidence>
<dbReference type="Proteomes" id="UP000315295">
    <property type="component" value="Unassembled WGS sequence"/>
</dbReference>
<organism evidence="1 2">
    <name type="scientific">Malus baccata</name>
    <name type="common">Siberian crab apple</name>
    <name type="synonym">Pyrus baccata</name>
    <dbReference type="NCBI Taxonomy" id="106549"/>
    <lineage>
        <taxon>Eukaryota</taxon>
        <taxon>Viridiplantae</taxon>
        <taxon>Streptophyta</taxon>
        <taxon>Embryophyta</taxon>
        <taxon>Tracheophyta</taxon>
        <taxon>Spermatophyta</taxon>
        <taxon>Magnoliopsida</taxon>
        <taxon>eudicotyledons</taxon>
        <taxon>Gunneridae</taxon>
        <taxon>Pentapetalae</taxon>
        <taxon>rosids</taxon>
        <taxon>fabids</taxon>
        <taxon>Rosales</taxon>
        <taxon>Rosaceae</taxon>
        <taxon>Amygdaloideae</taxon>
        <taxon>Maleae</taxon>
        <taxon>Malus</taxon>
    </lineage>
</organism>
<protein>
    <submittedName>
        <fullName evidence="1">Uncharacterized protein</fullName>
    </submittedName>
</protein>
<name>A0A540KUI6_MALBA</name>
<dbReference type="AlphaFoldDB" id="A0A540KUI6"/>
<keyword evidence="2" id="KW-1185">Reference proteome</keyword>
<sequence length="145" mass="16670">MLVLVSEKLLIWKYGSLLIGPYLYVIYGSSSTLVRFRSTSAFPRGTSLPRCSHRAEVSPALRCQNQERFSSPVADPRTLYSARLEAERAQWSGMILGEMNGVQWMGCQVLSRVRGVFCWRWREEGVLGYWWVRRVQNNIRGFSCG</sequence>
<comment type="caution">
    <text evidence="1">The sequence shown here is derived from an EMBL/GenBank/DDBJ whole genome shotgun (WGS) entry which is preliminary data.</text>
</comment>
<dbReference type="EMBL" id="VIEB01000939">
    <property type="protein sequence ID" value="TQD77866.1"/>
    <property type="molecule type" value="Genomic_DNA"/>
</dbReference>